<dbReference type="EMBL" id="CAJEWN010000237">
    <property type="protein sequence ID" value="CAD2174536.1"/>
    <property type="molecule type" value="Genomic_DNA"/>
</dbReference>
<sequence length="42" mass="4952">MLKEICLHVYECCLSKLFGAANLDITNMHFMQNIQKDNNYLM</sequence>
<evidence type="ECO:0000313" key="2">
    <source>
        <dbReference type="Proteomes" id="UP000580250"/>
    </source>
</evidence>
<name>A0A6V7VHV4_MELEN</name>
<organism evidence="1 2">
    <name type="scientific">Meloidogyne enterolobii</name>
    <name type="common">Root-knot nematode worm</name>
    <name type="synonym">Meloidogyne mayaguensis</name>
    <dbReference type="NCBI Taxonomy" id="390850"/>
    <lineage>
        <taxon>Eukaryota</taxon>
        <taxon>Metazoa</taxon>
        <taxon>Ecdysozoa</taxon>
        <taxon>Nematoda</taxon>
        <taxon>Chromadorea</taxon>
        <taxon>Rhabditida</taxon>
        <taxon>Tylenchina</taxon>
        <taxon>Tylenchomorpha</taxon>
        <taxon>Tylenchoidea</taxon>
        <taxon>Meloidogynidae</taxon>
        <taxon>Meloidogyninae</taxon>
        <taxon>Meloidogyne</taxon>
    </lineage>
</organism>
<comment type="caution">
    <text evidence="1">The sequence shown here is derived from an EMBL/GenBank/DDBJ whole genome shotgun (WGS) entry which is preliminary data.</text>
</comment>
<reference evidence="1 2" key="1">
    <citation type="submission" date="2020-08" db="EMBL/GenBank/DDBJ databases">
        <authorList>
            <person name="Koutsovoulos G."/>
            <person name="Danchin GJ E."/>
        </authorList>
    </citation>
    <scope>NUCLEOTIDE SEQUENCE [LARGE SCALE GENOMIC DNA]</scope>
</reference>
<proteinExistence type="predicted"/>
<accession>A0A6V7VHV4</accession>
<evidence type="ECO:0000313" key="1">
    <source>
        <dbReference type="EMBL" id="CAD2174536.1"/>
    </source>
</evidence>
<dbReference type="AlphaFoldDB" id="A0A6V7VHV4"/>
<dbReference type="Proteomes" id="UP000580250">
    <property type="component" value="Unassembled WGS sequence"/>
</dbReference>
<gene>
    <name evidence="1" type="ORF">MENT_LOCUS26201</name>
</gene>
<protein>
    <submittedName>
        <fullName evidence="1">Uncharacterized protein</fullName>
    </submittedName>
</protein>